<proteinExistence type="predicted"/>
<dbReference type="Pfam" id="PF14390">
    <property type="entry name" value="DUF4420"/>
    <property type="match status" value="1"/>
</dbReference>
<accession>A0A7Z0C0S9</accession>
<protein>
    <recommendedName>
        <fullName evidence="3">PD-(D/E)XK family member</fullName>
    </recommendedName>
</protein>
<evidence type="ECO:0008006" key="3">
    <source>
        <dbReference type="Google" id="ProtNLM"/>
    </source>
</evidence>
<dbReference type="EMBL" id="JACBZI010000001">
    <property type="protein sequence ID" value="NYI08995.1"/>
    <property type="molecule type" value="Genomic_DNA"/>
</dbReference>
<sequence length="328" mass="35923">MTERSADQFALLLADRRPSGATGLLTRRSGLAMSLGPILLGVDRESRLHLLVPIPASVVADDRVSNGIDLAERELLVGGDAVRFADLQCRLPRLSKPFEQLVDDILGRLAAEPESGIRAVLAALEDWRALLRRAVDGLSREEVLGLVGELEVMTRLAAHNPTAAVEGWTGPDRQSRDFRRGGKDIEVKASSAVSPTSVRISNLDQLDPGLSSSLCLVLAHLSLESDAPDIEERIEILLDLGVPIDALTMKLRELGYLRGMELTVPSRYRLRQLHWWMVDANFPGLRASDIESSRLAAVDQLSYDLILAALPPSLSESAVEKFVEDWSQ</sequence>
<organism evidence="1 2">
    <name type="scientific">Nocardioides marinus</name>
    <dbReference type="NCBI Taxonomy" id="374514"/>
    <lineage>
        <taxon>Bacteria</taxon>
        <taxon>Bacillati</taxon>
        <taxon>Actinomycetota</taxon>
        <taxon>Actinomycetes</taxon>
        <taxon>Propionibacteriales</taxon>
        <taxon>Nocardioidaceae</taxon>
        <taxon>Nocardioides</taxon>
    </lineage>
</organism>
<dbReference type="RefSeq" id="WP_179530033.1">
    <property type="nucleotide sequence ID" value="NZ_BAAAPP010000002.1"/>
</dbReference>
<dbReference type="Proteomes" id="UP000537326">
    <property type="component" value="Unassembled WGS sequence"/>
</dbReference>
<gene>
    <name evidence="1" type="ORF">BKA05_000510</name>
</gene>
<comment type="caution">
    <text evidence="1">The sequence shown here is derived from an EMBL/GenBank/DDBJ whole genome shotgun (WGS) entry which is preliminary data.</text>
</comment>
<evidence type="ECO:0000313" key="2">
    <source>
        <dbReference type="Proteomes" id="UP000537326"/>
    </source>
</evidence>
<reference evidence="1 2" key="1">
    <citation type="submission" date="2020-07" db="EMBL/GenBank/DDBJ databases">
        <title>Sequencing the genomes of 1000 actinobacteria strains.</title>
        <authorList>
            <person name="Klenk H.-P."/>
        </authorList>
    </citation>
    <scope>NUCLEOTIDE SEQUENCE [LARGE SCALE GENOMIC DNA]</scope>
    <source>
        <strain evidence="1 2">DSM 18248</strain>
    </source>
</reference>
<evidence type="ECO:0000313" key="1">
    <source>
        <dbReference type="EMBL" id="NYI08995.1"/>
    </source>
</evidence>
<dbReference type="InterPro" id="IPR025534">
    <property type="entry name" value="DUF4420"/>
</dbReference>
<dbReference type="AlphaFoldDB" id="A0A7Z0C0S9"/>
<keyword evidence="2" id="KW-1185">Reference proteome</keyword>
<name>A0A7Z0C0S9_9ACTN</name>